<dbReference type="EMBL" id="LR904176">
    <property type="protein sequence ID" value="CAD7252640.1"/>
    <property type="molecule type" value="Genomic_DNA"/>
</dbReference>
<keyword evidence="3" id="KW-1185">Reference proteome</keyword>
<gene>
    <name evidence="2" type="ORF">DSTB1V02_LOCUS12398</name>
</gene>
<keyword evidence="1" id="KW-0732">Signal</keyword>
<reference evidence="2" key="1">
    <citation type="submission" date="2020-11" db="EMBL/GenBank/DDBJ databases">
        <authorList>
            <person name="Tran Van P."/>
        </authorList>
    </citation>
    <scope>NUCLEOTIDE SEQUENCE</scope>
</reference>
<dbReference type="EMBL" id="CAJPEV010004659">
    <property type="protein sequence ID" value="CAG0902133.1"/>
    <property type="molecule type" value="Genomic_DNA"/>
</dbReference>
<evidence type="ECO:0000256" key="1">
    <source>
        <dbReference type="SAM" id="SignalP"/>
    </source>
</evidence>
<feature type="signal peptide" evidence="1">
    <location>
        <begin position="1"/>
        <end position="21"/>
    </location>
</feature>
<dbReference type="Proteomes" id="UP000677054">
    <property type="component" value="Unassembled WGS sequence"/>
</dbReference>
<sequence length="480" mass="50516">MERTAAWIAIWLSLASTHCLGLTPANCREVQEVEGRLADCNETEVAFASCGMGGFGEGGTGCNGSASIVRCCQVEEGNLTSGGCQVKTTFAGLASCYEEKQFVQGACTSRGGGCSGAAHSIRCCDYHLDGRRMYPEEASSLGSVDGFFPSCPDGRLPVGRCASSDRCAGCPVGNGHYFTALECALVAVMRGVAAWIAVALTSTTCLGLTPTNCREVREVDGRPADCNEDEVVVATCGFGGFGSSGTGCNGTASVVRCCQVEEGNLTSGGCLVKTTFAGLASCYEEKQFVQGACTSLSGGCSIAAHSVKCCNYHLDGKRMYPEEPLTSWSVDGFFPSCMDGRLPVGRCTSADRCAGCTVESTYQFTTLECAVVAVVLFKQGSRKVESLRAPTQPASPQTLFTHRTSKYLIIIPYHRTLSYFPLCLVLLSLPLPCLEGQPSRPSPVGPAQSAQPSRPSPVWLPHGLGLPVDIALLRRSSASF</sequence>
<name>A0A7R9FRX7_9CRUS</name>
<evidence type="ECO:0000313" key="2">
    <source>
        <dbReference type="EMBL" id="CAD7252640.1"/>
    </source>
</evidence>
<proteinExistence type="predicted"/>
<organism evidence="2">
    <name type="scientific">Darwinula stevensoni</name>
    <dbReference type="NCBI Taxonomy" id="69355"/>
    <lineage>
        <taxon>Eukaryota</taxon>
        <taxon>Metazoa</taxon>
        <taxon>Ecdysozoa</taxon>
        <taxon>Arthropoda</taxon>
        <taxon>Crustacea</taxon>
        <taxon>Oligostraca</taxon>
        <taxon>Ostracoda</taxon>
        <taxon>Podocopa</taxon>
        <taxon>Podocopida</taxon>
        <taxon>Darwinulocopina</taxon>
        <taxon>Darwinuloidea</taxon>
        <taxon>Darwinulidae</taxon>
        <taxon>Darwinula</taxon>
    </lineage>
</organism>
<dbReference type="AlphaFoldDB" id="A0A7R9FRX7"/>
<feature type="chain" id="PRO_5036210540" evidence="1">
    <location>
        <begin position="22"/>
        <end position="480"/>
    </location>
</feature>
<protein>
    <submittedName>
        <fullName evidence="2">Uncharacterized protein</fullName>
    </submittedName>
</protein>
<accession>A0A7R9FRX7</accession>
<evidence type="ECO:0000313" key="3">
    <source>
        <dbReference type="Proteomes" id="UP000677054"/>
    </source>
</evidence>